<dbReference type="Gene3D" id="1.10.357.10">
    <property type="entry name" value="Tetracycline Repressor, domain 2"/>
    <property type="match status" value="1"/>
</dbReference>
<dbReference type="OrthoDB" id="956698at2"/>
<dbReference type="RefSeq" id="WP_141885959.1">
    <property type="nucleotide sequence ID" value="NZ_BAAAUY010000004.1"/>
</dbReference>
<comment type="caution">
    <text evidence="5">The sequence shown here is derived from an EMBL/GenBank/DDBJ whole genome shotgun (WGS) entry which is preliminary data.</text>
</comment>
<name>A0A542Y363_9MICO</name>
<feature type="DNA-binding region" description="H-T-H motif" evidence="2">
    <location>
        <begin position="47"/>
        <end position="66"/>
    </location>
</feature>
<accession>A0A542Y363</accession>
<evidence type="ECO:0000313" key="5">
    <source>
        <dbReference type="EMBL" id="TQL42516.1"/>
    </source>
</evidence>
<keyword evidence="1 2" id="KW-0238">DNA-binding</keyword>
<dbReference type="InterPro" id="IPR009057">
    <property type="entry name" value="Homeodomain-like_sf"/>
</dbReference>
<dbReference type="InterPro" id="IPR001647">
    <property type="entry name" value="HTH_TetR"/>
</dbReference>
<dbReference type="Proteomes" id="UP000319094">
    <property type="component" value="Unassembled WGS sequence"/>
</dbReference>
<dbReference type="PROSITE" id="PS01081">
    <property type="entry name" value="HTH_TETR_1"/>
    <property type="match status" value="1"/>
</dbReference>
<evidence type="ECO:0000259" key="4">
    <source>
        <dbReference type="PROSITE" id="PS50977"/>
    </source>
</evidence>
<evidence type="ECO:0000256" key="3">
    <source>
        <dbReference type="SAM" id="MobiDB-lite"/>
    </source>
</evidence>
<feature type="domain" description="HTH tetR-type" evidence="4">
    <location>
        <begin position="24"/>
        <end position="84"/>
    </location>
</feature>
<gene>
    <name evidence="5" type="ORF">FB468_0516</name>
</gene>
<dbReference type="EMBL" id="VFON01000001">
    <property type="protein sequence ID" value="TQL42516.1"/>
    <property type="molecule type" value="Genomic_DNA"/>
</dbReference>
<dbReference type="InterPro" id="IPR023772">
    <property type="entry name" value="DNA-bd_HTH_TetR-type_CS"/>
</dbReference>
<evidence type="ECO:0000256" key="1">
    <source>
        <dbReference type="ARBA" id="ARBA00023125"/>
    </source>
</evidence>
<evidence type="ECO:0000313" key="6">
    <source>
        <dbReference type="Proteomes" id="UP000319094"/>
    </source>
</evidence>
<keyword evidence="6" id="KW-1185">Reference proteome</keyword>
<evidence type="ECO:0000256" key="2">
    <source>
        <dbReference type="PROSITE-ProRule" id="PRU00335"/>
    </source>
</evidence>
<reference evidence="5 6" key="1">
    <citation type="submission" date="2019-06" db="EMBL/GenBank/DDBJ databases">
        <title>Sequencing the genomes of 1000 actinobacteria strains.</title>
        <authorList>
            <person name="Klenk H.-P."/>
        </authorList>
    </citation>
    <scope>NUCLEOTIDE SEQUENCE [LARGE SCALE GENOMIC DNA]</scope>
    <source>
        <strain evidence="5 6">DSM 8803</strain>
    </source>
</reference>
<dbReference type="AlphaFoldDB" id="A0A542Y363"/>
<dbReference type="Pfam" id="PF00440">
    <property type="entry name" value="TetR_N"/>
    <property type="match status" value="1"/>
</dbReference>
<dbReference type="GO" id="GO:0003677">
    <property type="term" value="F:DNA binding"/>
    <property type="evidence" value="ECO:0007669"/>
    <property type="project" value="UniProtKB-UniRule"/>
</dbReference>
<protein>
    <submittedName>
        <fullName evidence="5">TetR family transcriptional regulator</fullName>
    </submittedName>
</protein>
<sequence length="215" mass="23082">MEDTADAQPAAGAEGEGVRERRNRELRQRVHLAALDLGERFGIGAVTVAQIATASGISRRSFFRHFGSKEEAVLAGHSRYLDAVASLPLEVDTAAGALGAIERLGDVVLELEGIPDLVEHRRVAALIAADPAIRAYAVAQDRVIADMLRDRLAEQLPQEELGALELVADLGVTIWRHGWVRWSAQAGSADDETPAQSHAAARRLFRELAGQATPG</sequence>
<feature type="region of interest" description="Disordered" evidence="3">
    <location>
        <begin position="1"/>
        <end position="22"/>
    </location>
</feature>
<organism evidence="5 6">
    <name type="scientific">Leucobacter komagatae</name>
    <dbReference type="NCBI Taxonomy" id="55969"/>
    <lineage>
        <taxon>Bacteria</taxon>
        <taxon>Bacillati</taxon>
        <taxon>Actinomycetota</taxon>
        <taxon>Actinomycetes</taxon>
        <taxon>Micrococcales</taxon>
        <taxon>Microbacteriaceae</taxon>
        <taxon>Leucobacter</taxon>
    </lineage>
</organism>
<proteinExistence type="predicted"/>
<dbReference type="SUPFAM" id="SSF46689">
    <property type="entry name" value="Homeodomain-like"/>
    <property type="match status" value="1"/>
</dbReference>
<dbReference type="PROSITE" id="PS50977">
    <property type="entry name" value="HTH_TETR_2"/>
    <property type="match status" value="1"/>
</dbReference>